<keyword evidence="3" id="KW-1185">Reference proteome</keyword>
<dbReference type="PROSITE" id="PS50126">
    <property type="entry name" value="S1"/>
    <property type="match status" value="1"/>
</dbReference>
<gene>
    <name evidence="2" type="ORF">GPUH_LOCUS8889</name>
</gene>
<organism evidence="4">
    <name type="scientific">Gongylonema pulchrum</name>
    <dbReference type="NCBI Taxonomy" id="637853"/>
    <lineage>
        <taxon>Eukaryota</taxon>
        <taxon>Metazoa</taxon>
        <taxon>Ecdysozoa</taxon>
        <taxon>Nematoda</taxon>
        <taxon>Chromadorea</taxon>
        <taxon>Rhabditida</taxon>
        <taxon>Spirurina</taxon>
        <taxon>Spiruromorpha</taxon>
        <taxon>Spiruroidea</taxon>
        <taxon>Gongylonematidae</taxon>
        <taxon>Gongylonema</taxon>
    </lineage>
</organism>
<dbReference type="SUPFAM" id="SSF50249">
    <property type="entry name" value="Nucleic acid-binding proteins"/>
    <property type="match status" value="1"/>
</dbReference>
<dbReference type="GO" id="GO:0003676">
    <property type="term" value="F:nucleic acid binding"/>
    <property type="evidence" value="ECO:0007669"/>
    <property type="project" value="InterPro"/>
</dbReference>
<reference evidence="2 3" key="2">
    <citation type="submission" date="2018-11" db="EMBL/GenBank/DDBJ databases">
        <authorList>
            <consortium name="Pathogen Informatics"/>
        </authorList>
    </citation>
    <scope>NUCLEOTIDE SEQUENCE [LARGE SCALE GENOMIC DNA]</scope>
</reference>
<evidence type="ECO:0000259" key="1">
    <source>
        <dbReference type="PROSITE" id="PS50126"/>
    </source>
</evidence>
<sequence length="95" mass="10449">MIDWLVENQHTPITGFEQLSKGQLVCGTVIRKHPKMGYFVELAGGSALSAPARFVHAERMPASAQELQIGQTVVARVSSIDPERKRFALILDVGF</sequence>
<evidence type="ECO:0000313" key="4">
    <source>
        <dbReference type="WBParaSite" id="GPUH_0000889901-mRNA-1"/>
    </source>
</evidence>
<accession>A0A183DJJ8</accession>
<dbReference type="Pfam" id="PF00575">
    <property type="entry name" value="S1"/>
    <property type="match status" value="1"/>
</dbReference>
<evidence type="ECO:0000313" key="2">
    <source>
        <dbReference type="EMBL" id="VDK66054.1"/>
    </source>
</evidence>
<evidence type="ECO:0000313" key="3">
    <source>
        <dbReference type="Proteomes" id="UP000271098"/>
    </source>
</evidence>
<dbReference type="SMART" id="SM00316">
    <property type="entry name" value="S1"/>
    <property type="match status" value="1"/>
</dbReference>
<dbReference type="Proteomes" id="UP000271098">
    <property type="component" value="Unassembled WGS sequence"/>
</dbReference>
<dbReference type="AlphaFoldDB" id="A0A183DJJ8"/>
<dbReference type="Gene3D" id="2.40.50.140">
    <property type="entry name" value="Nucleic acid-binding proteins"/>
    <property type="match status" value="1"/>
</dbReference>
<proteinExistence type="predicted"/>
<dbReference type="OrthoDB" id="412781at2759"/>
<name>A0A183DJJ8_9BILA</name>
<dbReference type="InterPro" id="IPR003029">
    <property type="entry name" value="S1_domain"/>
</dbReference>
<feature type="domain" description="S1 motif" evidence="1">
    <location>
        <begin position="22"/>
        <end position="92"/>
    </location>
</feature>
<dbReference type="EMBL" id="UYRT01027203">
    <property type="protein sequence ID" value="VDK66054.1"/>
    <property type="molecule type" value="Genomic_DNA"/>
</dbReference>
<reference evidence="4" key="1">
    <citation type="submission" date="2016-06" db="UniProtKB">
        <authorList>
            <consortium name="WormBaseParasite"/>
        </authorList>
    </citation>
    <scope>IDENTIFICATION</scope>
</reference>
<protein>
    <submittedName>
        <fullName evidence="4">S1 motif domain-containing protein</fullName>
    </submittedName>
</protein>
<dbReference type="InterPro" id="IPR012340">
    <property type="entry name" value="NA-bd_OB-fold"/>
</dbReference>
<dbReference type="WBParaSite" id="GPUH_0000889901-mRNA-1">
    <property type="protein sequence ID" value="GPUH_0000889901-mRNA-1"/>
    <property type="gene ID" value="GPUH_0000889901"/>
</dbReference>